<dbReference type="Proteomes" id="UP000595897">
    <property type="component" value="Chromosome"/>
</dbReference>
<dbReference type="SUPFAM" id="SSF51161">
    <property type="entry name" value="Trimeric LpxA-like enzymes"/>
    <property type="match status" value="2"/>
</dbReference>
<dbReference type="PROSITE" id="PS00101">
    <property type="entry name" value="HEXAPEP_TRANSFERASES"/>
    <property type="match status" value="1"/>
</dbReference>
<keyword evidence="5" id="KW-1185">Reference proteome</keyword>
<keyword evidence="2" id="KW-0677">Repeat</keyword>
<dbReference type="RefSeq" id="WP_271716011.1">
    <property type="nucleotide sequence ID" value="NZ_AP024169.1"/>
</dbReference>
<evidence type="ECO:0000256" key="2">
    <source>
        <dbReference type="ARBA" id="ARBA00022737"/>
    </source>
</evidence>
<dbReference type="InterPro" id="IPR018357">
    <property type="entry name" value="Hexapep_transf_CS"/>
</dbReference>
<evidence type="ECO:0000259" key="3">
    <source>
        <dbReference type="Pfam" id="PF24894"/>
    </source>
</evidence>
<keyword evidence="1" id="KW-0808">Transferase</keyword>
<reference evidence="4 5" key="1">
    <citation type="submission" date="2020-11" db="EMBL/GenBank/DDBJ databases">
        <title>Draft genome sequencing of a Lachnospiraceae strain isolated from anoxic soil subjected to BSD treatment.</title>
        <authorList>
            <person name="Uek A."/>
            <person name="Tonouchi A."/>
        </authorList>
    </citation>
    <scope>NUCLEOTIDE SEQUENCE [LARGE SCALE GENOMIC DNA]</scope>
    <source>
        <strain evidence="4 5">TB5</strain>
    </source>
</reference>
<accession>A0A7R7ICS0</accession>
<dbReference type="AlphaFoldDB" id="A0A7R7ICS0"/>
<evidence type="ECO:0000313" key="5">
    <source>
        <dbReference type="Proteomes" id="UP000595897"/>
    </source>
</evidence>
<evidence type="ECO:0000313" key="4">
    <source>
        <dbReference type="EMBL" id="BCN30817.1"/>
    </source>
</evidence>
<dbReference type="CDD" id="cd03349">
    <property type="entry name" value="LbH_XAT"/>
    <property type="match status" value="1"/>
</dbReference>
<name>A0A7R7ICS0_9FIRM</name>
<evidence type="ECO:0000256" key="1">
    <source>
        <dbReference type="ARBA" id="ARBA00022679"/>
    </source>
</evidence>
<dbReference type="Pfam" id="PF00132">
    <property type="entry name" value="Hexapep"/>
    <property type="match status" value="1"/>
</dbReference>
<organism evidence="4 5">
    <name type="scientific">Anaeromicropila herbilytica</name>
    <dbReference type="NCBI Taxonomy" id="2785025"/>
    <lineage>
        <taxon>Bacteria</taxon>
        <taxon>Bacillati</taxon>
        <taxon>Bacillota</taxon>
        <taxon>Clostridia</taxon>
        <taxon>Lachnospirales</taxon>
        <taxon>Lachnospiraceae</taxon>
        <taxon>Anaeromicropila</taxon>
    </lineage>
</organism>
<dbReference type="PANTHER" id="PTHR43300:SF11">
    <property type="entry name" value="ACETYLTRANSFERASE RV3034C-RELATED"/>
    <property type="match status" value="1"/>
</dbReference>
<sequence length="227" mass="25718">MIDKKSVIGQDSNILEESEIVESTLGSEVFVNKYSRVEYSILGDRVRLERNNQIVYSSIGRYCYTGANTVIKNVQMGSFNSIAWNVSIGGNTHDLNHITTHSFLVYPKWNMGGEGNWKSAYEKCQIGNDVWIGAGATILRGVTVGNGAVIGASSVVTKDVLPYAIVVGNPGRVIRMRCREEWIERLQELKWWEFPEHIIKENIDLFKAELSLDIIKQMEELIYERNI</sequence>
<dbReference type="InterPro" id="IPR056818">
    <property type="entry name" value="GlmU/GlgC-like_hexapep"/>
</dbReference>
<dbReference type="InterPro" id="IPR001451">
    <property type="entry name" value="Hexapep"/>
</dbReference>
<dbReference type="EMBL" id="AP024169">
    <property type="protein sequence ID" value="BCN30817.1"/>
    <property type="molecule type" value="Genomic_DNA"/>
</dbReference>
<dbReference type="Pfam" id="PF24894">
    <property type="entry name" value="Hexapep_GlmU"/>
    <property type="match status" value="1"/>
</dbReference>
<dbReference type="Gene3D" id="2.160.10.10">
    <property type="entry name" value="Hexapeptide repeat proteins"/>
    <property type="match status" value="1"/>
</dbReference>
<dbReference type="InterPro" id="IPR050179">
    <property type="entry name" value="Trans_hexapeptide_repeat"/>
</dbReference>
<protein>
    <recommendedName>
        <fullName evidence="3">Glucose-1-phosphate adenylyltransferase/Bifunctional protein GlmU-like C-terminal hexapeptide domain-containing protein</fullName>
    </recommendedName>
</protein>
<dbReference type="InterPro" id="IPR011004">
    <property type="entry name" value="Trimer_LpxA-like_sf"/>
</dbReference>
<gene>
    <name evidence="4" type="ORF">bsdtb5_21120</name>
</gene>
<dbReference type="PANTHER" id="PTHR43300">
    <property type="entry name" value="ACETYLTRANSFERASE"/>
    <property type="match status" value="1"/>
</dbReference>
<dbReference type="GO" id="GO:0016740">
    <property type="term" value="F:transferase activity"/>
    <property type="evidence" value="ECO:0007669"/>
    <property type="project" value="UniProtKB-KW"/>
</dbReference>
<dbReference type="KEGG" id="ahb:bsdtb5_21120"/>
<feature type="domain" description="Glucose-1-phosphate adenylyltransferase/Bifunctional protein GlmU-like C-terminal hexapeptide" evidence="3">
    <location>
        <begin position="5"/>
        <end position="71"/>
    </location>
</feature>
<proteinExistence type="predicted"/>